<dbReference type="Pfam" id="PF01872">
    <property type="entry name" value="RibD_C"/>
    <property type="match status" value="1"/>
</dbReference>
<dbReference type="SUPFAM" id="SSF53597">
    <property type="entry name" value="Dihydrofolate reductase-like"/>
    <property type="match status" value="1"/>
</dbReference>
<dbReference type="Gene3D" id="3.40.430.10">
    <property type="entry name" value="Dihydrofolate Reductase, subunit A"/>
    <property type="match status" value="1"/>
</dbReference>
<evidence type="ECO:0000313" key="6">
    <source>
        <dbReference type="Proteomes" id="UP000198615"/>
    </source>
</evidence>
<dbReference type="GO" id="GO:0008703">
    <property type="term" value="F:5-amino-6-(5-phosphoribosylamino)uracil reductase activity"/>
    <property type="evidence" value="ECO:0007669"/>
    <property type="project" value="InterPro"/>
</dbReference>
<reference evidence="5 6" key="1">
    <citation type="submission" date="2016-10" db="EMBL/GenBank/DDBJ databases">
        <authorList>
            <person name="Varghese N."/>
            <person name="Submissions S."/>
        </authorList>
    </citation>
    <scope>NUCLEOTIDE SEQUENCE [LARGE SCALE GENOMIC DNA]</scope>
    <source>
        <strain evidence="5 6">DSM 18839</strain>
    </source>
</reference>
<dbReference type="Proteomes" id="UP000198615">
    <property type="component" value="Unassembled WGS sequence"/>
</dbReference>
<protein>
    <submittedName>
        <fullName evidence="5">Riboflavin-specific deaminase C-terminal domain-containing protein</fullName>
    </submittedName>
</protein>
<organism evidence="5 6">
    <name type="scientific">Thalassobaculum litoreum DSM 18839</name>
    <dbReference type="NCBI Taxonomy" id="1123362"/>
    <lineage>
        <taxon>Bacteria</taxon>
        <taxon>Pseudomonadati</taxon>
        <taxon>Pseudomonadota</taxon>
        <taxon>Alphaproteobacteria</taxon>
        <taxon>Rhodospirillales</taxon>
        <taxon>Thalassobaculaceae</taxon>
        <taxon>Thalassobaculum</taxon>
    </lineage>
</organism>
<evidence type="ECO:0000256" key="3">
    <source>
        <dbReference type="ARBA" id="ARBA00023002"/>
    </source>
</evidence>
<comment type="caution">
    <text evidence="5">The sequence shown here is derived from an EMBL/GenBank/DDBJ whole genome shotgun (WGS) entry which is preliminary data.</text>
</comment>
<dbReference type="InterPro" id="IPR050765">
    <property type="entry name" value="Riboflavin_Biosynth_HTPR"/>
</dbReference>
<gene>
    <name evidence="5" type="ORF">SAMN05660686_04302</name>
</gene>
<proteinExistence type="predicted"/>
<keyword evidence="2" id="KW-0521">NADP</keyword>
<comment type="pathway">
    <text evidence="1">Cofactor biosynthesis; riboflavin biosynthesis.</text>
</comment>
<dbReference type="AlphaFoldDB" id="A0A8G2BLJ1"/>
<dbReference type="EMBL" id="FNBW01000016">
    <property type="protein sequence ID" value="SDG40723.1"/>
    <property type="molecule type" value="Genomic_DNA"/>
</dbReference>
<dbReference type="InterPro" id="IPR002734">
    <property type="entry name" value="RibDG_C"/>
</dbReference>
<accession>A0A8G2BLJ1</accession>
<evidence type="ECO:0000259" key="4">
    <source>
        <dbReference type="Pfam" id="PF01872"/>
    </source>
</evidence>
<evidence type="ECO:0000313" key="5">
    <source>
        <dbReference type="EMBL" id="SDG40723.1"/>
    </source>
</evidence>
<sequence>MSITWETVRETMLHAREVRRLDGDARPLIAEIGRMREEGSDIPGCPALLDLVEAAARGRVAIGQSGQTLDGRIATARGHSHYVNGPEALDHLHRLRALVDVVIVGAGTLRTDDPSLTVRRCAGENPTRVVLSGNGSVPQDRKLFTDEAAPTMVTGVDLPCEPDENGLVDPCGVLDSLSAIGHDVVLVEGGAATLSHFVRAGCLDRLHVMVAPIILGSGRQGFLLEEVETMDEALRFSSARYPLGADTLFDLVPQR</sequence>
<evidence type="ECO:0000256" key="1">
    <source>
        <dbReference type="ARBA" id="ARBA00005104"/>
    </source>
</evidence>
<feature type="domain" description="Bacterial bifunctional deaminase-reductase C-terminal" evidence="4">
    <location>
        <begin position="64"/>
        <end position="229"/>
    </location>
</feature>
<dbReference type="InterPro" id="IPR024072">
    <property type="entry name" value="DHFR-like_dom_sf"/>
</dbReference>
<name>A0A8G2BLJ1_9PROT</name>
<dbReference type="PANTHER" id="PTHR38011">
    <property type="entry name" value="DIHYDROFOLATE REDUCTASE FAMILY PROTEIN (AFU_ORTHOLOGUE AFUA_8G06820)"/>
    <property type="match status" value="1"/>
</dbReference>
<dbReference type="RefSeq" id="WP_051244716.1">
    <property type="nucleotide sequence ID" value="NZ_FNBW01000016.1"/>
</dbReference>
<keyword evidence="6" id="KW-1185">Reference proteome</keyword>
<dbReference type="OrthoDB" id="9800865at2"/>
<keyword evidence="3" id="KW-0560">Oxidoreductase</keyword>
<evidence type="ECO:0000256" key="2">
    <source>
        <dbReference type="ARBA" id="ARBA00022857"/>
    </source>
</evidence>
<dbReference type="PANTHER" id="PTHR38011:SF7">
    <property type="entry name" value="2,5-DIAMINO-6-RIBOSYLAMINO-4(3H)-PYRIMIDINONE 5'-PHOSPHATE REDUCTASE"/>
    <property type="match status" value="1"/>
</dbReference>
<dbReference type="GO" id="GO:0009231">
    <property type="term" value="P:riboflavin biosynthetic process"/>
    <property type="evidence" value="ECO:0007669"/>
    <property type="project" value="InterPro"/>
</dbReference>